<comment type="caution">
    <text evidence="2">The sequence shown here is derived from an EMBL/GenBank/DDBJ whole genome shotgun (WGS) entry which is preliminary data.</text>
</comment>
<dbReference type="RefSeq" id="WP_279927432.1">
    <property type="nucleotide sequence ID" value="NZ_JARWBG010000008.1"/>
</dbReference>
<dbReference type="Proteomes" id="UP001223144">
    <property type="component" value="Unassembled WGS sequence"/>
</dbReference>
<evidence type="ECO:0000256" key="1">
    <source>
        <dbReference type="SAM" id="MobiDB-lite"/>
    </source>
</evidence>
<proteinExistence type="predicted"/>
<accession>A0ABT6HMM3</accession>
<sequence>MSEITGAAGVRESYAFACMGCGHGWEQSYEIEHHSDPSGKDFVVYKSGGRRVPSPLSRPNCSNCGGHVIRIMKAGQVSSASLSHLFESAPDTTGPVDEMPVSTVGPLPTSRVRAAETHRPARSAASAPAASAPEASRPETQPELVHWHLSALLKPFQGRKRT</sequence>
<keyword evidence="3" id="KW-1185">Reference proteome</keyword>
<evidence type="ECO:0000313" key="3">
    <source>
        <dbReference type="Proteomes" id="UP001223144"/>
    </source>
</evidence>
<gene>
    <name evidence="2" type="ORF">QCN29_10095</name>
</gene>
<evidence type="ECO:0000313" key="2">
    <source>
        <dbReference type="EMBL" id="MDH2389134.1"/>
    </source>
</evidence>
<evidence type="ECO:0008006" key="4">
    <source>
        <dbReference type="Google" id="ProtNLM"/>
    </source>
</evidence>
<dbReference type="EMBL" id="JARWBG010000008">
    <property type="protein sequence ID" value="MDH2389134.1"/>
    <property type="molecule type" value="Genomic_DNA"/>
</dbReference>
<feature type="region of interest" description="Disordered" evidence="1">
    <location>
        <begin position="88"/>
        <end position="107"/>
    </location>
</feature>
<protein>
    <recommendedName>
        <fullName evidence="4">C2H2-type domain-containing protein</fullName>
    </recommendedName>
</protein>
<feature type="region of interest" description="Disordered" evidence="1">
    <location>
        <begin position="113"/>
        <end position="146"/>
    </location>
</feature>
<organism evidence="2 3">
    <name type="scientific">Streptomyces chengmaiensis</name>
    <dbReference type="NCBI Taxonomy" id="3040919"/>
    <lineage>
        <taxon>Bacteria</taxon>
        <taxon>Bacillati</taxon>
        <taxon>Actinomycetota</taxon>
        <taxon>Actinomycetes</taxon>
        <taxon>Kitasatosporales</taxon>
        <taxon>Streptomycetaceae</taxon>
        <taxon>Streptomyces</taxon>
    </lineage>
</organism>
<feature type="compositionally biased region" description="Low complexity" evidence="1">
    <location>
        <begin position="122"/>
        <end position="139"/>
    </location>
</feature>
<name>A0ABT6HMM3_9ACTN</name>
<reference evidence="2 3" key="1">
    <citation type="submission" date="2023-04" db="EMBL/GenBank/DDBJ databases">
        <title>Streptomyces chengmaiensis sp. nov. isolated from the stem of mangrove plant in Hainan.</title>
        <authorList>
            <person name="Huang X."/>
            <person name="Zhou S."/>
            <person name="Chu X."/>
            <person name="Xie Y."/>
            <person name="Lin Y."/>
        </authorList>
    </citation>
    <scope>NUCLEOTIDE SEQUENCE [LARGE SCALE GENOMIC DNA]</scope>
    <source>
        <strain evidence="2 3">HNM0663</strain>
    </source>
</reference>